<evidence type="ECO:0000256" key="2">
    <source>
        <dbReference type="SAM" id="Phobius"/>
    </source>
</evidence>
<accession>W3VQZ6</accession>
<gene>
    <name evidence="4" type="ORF">PaG_03003</name>
</gene>
<feature type="transmembrane region" description="Helical" evidence="2">
    <location>
        <begin position="158"/>
        <end position="176"/>
    </location>
</feature>
<proteinExistence type="predicted"/>
<feature type="chain" id="PRO_5004833185" evidence="3">
    <location>
        <begin position="23"/>
        <end position="184"/>
    </location>
</feature>
<keyword evidence="2" id="KW-0812">Transmembrane</keyword>
<keyword evidence="3" id="KW-0732">Signal</keyword>
<name>W3VQZ6_MOEAP</name>
<protein>
    <submittedName>
        <fullName evidence="4">Uncharacterized protein</fullName>
    </submittedName>
</protein>
<feature type="compositionally biased region" description="Low complexity" evidence="1">
    <location>
        <begin position="110"/>
        <end position="143"/>
    </location>
</feature>
<dbReference type="HOGENOM" id="CLU_1422413_0_0_1"/>
<dbReference type="EMBL" id="AWNI01000009">
    <property type="protein sequence ID" value="ETS63217.1"/>
    <property type="molecule type" value="Genomic_DNA"/>
</dbReference>
<dbReference type="OrthoDB" id="2553342at2759"/>
<evidence type="ECO:0000256" key="3">
    <source>
        <dbReference type="SAM" id="SignalP"/>
    </source>
</evidence>
<comment type="caution">
    <text evidence="4">The sequence shown here is derived from an EMBL/GenBank/DDBJ whole genome shotgun (WGS) entry which is preliminary data.</text>
</comment>
<organism evidence="4 5">
    <name type="scientific">Moesziomyces aphidis</name>
    <name type="common">Pseudozyma aphidis</name>
    <dbReference type="NCBI Taxonomy" id="84754"/>
    <lineage>
        <taxon>Eukaryota</taxon>
        <taxon>Fungi</taxon>
        <taxon>Dikarya</taxon>
        <taxon>Basidiomycota</taxon>
        <taxon>Ustilaginomycotina</taxon>
        <taxon>Ustilaginomycetes</taxon>
        <taxon>Ustilaginales</taxon>
        <taxon>Ustilaginaceae</taxon>
        <taxon>Moesziomyces</taxon>
    </lineage>
</organism>
<evidence type="ECO:0000313" key="5">
    <source>
        <dbReference type="Proteomes" id="UP000019462"/>
    </source>
</evidence>
<sequence length="184" mass="18697">MMMSGMQTTLLLVLVALALVGAQTISQPQPSLPVESYSDDPLVTSAAQCTLRSILASESAPHAIGPLTIQPGCMSATMQPHATSSVNAQTLPSSGIATIFGSTTSIASQTQTQASQTSMSSATSPTSATSTAPPQSSASGGAQTNAAPKNGWVQNQNIAVVLLTTFALLAGVTYFLDELLTLLV</sequence>
<keyword evidence="5" id="KW-1185">Reference proteome</keyword>
<keyword evidence="2" id="KW-1133">Transmembrane helix</keyword>
<keyword evidence="2" id="KW-0472">Membrane</keyword>
<reference evidence="4 5" key="1">
    <citation type="journal article" date="2014" name="Genome Announc.">
        <title>Genome sequence of the basidiomycetous fungus Pseudozyma aphidis DSM70725, an efficient producer of biosurfactant mannosylerythritol lipids.</title>
        <authorList>
            <person name="Lorenz S."/>
            <person name="Guenther M."/>
            <person name="Grumaz C."/>
            <person name="Rupp S."/>
            <person name="Zibek S."/>
            <person name="Sohn K."/>
        </authorList>
    </citation>
    <scope>NUCLEOTIDE SEQUENCE [LARGE SCALE GENOMIC DNA]</scope>
    <source>
        <strain evidence="5">ATCC 32657 / CBS 517.83 / DSM 70725 / JCM 10318 / NBRC 10182 / NRRL Y-7954 / St-0401</strain>
    </source>
</reference>
<dbReference type="Proteomes" id="UP000019462">
    <property type="component" value="Unassembled WGS sequence"/>
</dbReference>
<evidence type="ECO:0000256" key="1">
    <source>
        <dbReference type="SAM" id="MobiDB-lite"/>
    </source>
</evidence>
<evidence type="ECO:0000313" key="4">
    <source>
        <dbReference type="EMBL" id="ETS63217.1"/>
    </source>
</evidence>
<feature type="region of interest" description="Disordered" evidence="1">
    <location>
        <begin position="110"/>
        <end position="148"/>
    </location>
</feature>
<dbReference type="AlphaFoldDB" id="W3VQZ6"/>
<feature type="signal peptide" evidence="3">
    <location>
        <begin position="1"/>
        <end position="22"/>
    </location>
</feature>